<feature type="compositionally biased region" description="Basic residues" evidence="1">
    <location>
        <begin position="1"/>
        <end position="10"/>
    </location>
</feature>
<evidence type="ECO:0000313" key="4">
    <source>
        <dbReference type="Proteomes" id="UP000000496"/>
    </source>
</evidence>
<organism evidence="3 4">
    <name type="scientific">Simkania negevensis (strain ATCC VR-1471 / DSM 27360 / Z)</name>
    <dbReference type="NCBI Taxonomy" id="331113"/>
    <lineage>
        <taxon>Bacteria</taxon>
        <taxon>Pseudomonadati</taxon>
        <taxon>Chlamydiota</taxon>
        <taxon>Chlamydiia</taxon>
        <taxon>Parachlamydiales</taxon>
        <taxon>Simkaniaceae</taxon>
        <taxon>Simkania</taxon>
    </lineage>
</organism>
<keyword evidence="4" id="KW-1185">Reference proteome</keyword>
<keyword evidence="2" id="KW-0812">Transmembrane</keyword>
<dbReference type="EMBL" id="FR872582">
    <property type="protein sequence ID" value="CCB89678.1"/>
    <property type="molecule type" value="Genomic_DNA"/>
</dbReference>
<gene>
    <name evidence="3" type="ordered locus">SNE_A18010</name>
</gene>
<proteinExistence type="predicted"/>
<sequence>MTRRVHKRHSPPQLNLLPLQDSKQSSSLSKRRIEEKRSFFDSTMGKVIAVSLIFLATVVPFIGLAMYGTTENHVQTTASRLAGESFIVFFDDQEYSKAIEADHKRPGAFRDYLVKAYKHIKALNEIEDFPGPV</sequence>
<feature type="region of interest" description="Disordered" evidence="1">
    <location>
        <begin position="1"/>
        <end position="29"/>
    </location>
</feature>
<dbReference type="Proteomes" id="UP000000496">
    <property type="component" value="Chromosome gsn.131"/>
</dbReference>
<evidence type="ECO:0000256" key="1">
    <source>
        <dbReference type="SAM" id="MobiDB-lite"/>
    </source>
</evidence>
<dbReference type="RefSeq" id="WP_013944144.1">
    <property type="nucleotide sequence ID" value="NC_015713.1"/>
</dbReference>
<reference evidence="3 4" key="2">
    <citation type="journal article" date="2011" name="Mol. Biol. Evol.">
        <title>Unity in variety--the pan-genome of the Chlamydiae.</title>
        <authorList>
            <person name="Collingro A."/>
            <person name="Tischler P."/>
            <person name="Weinmaier T."/>
            <person name="Penz T."/>
            <person name="Heinz E."/>
            <person name="Brunham R.C."/>
            <person name="Read T.D."/>
            <person name="Bavoil P.M."/>
            <person name="Sachse K."/>
            <person name="Kahane S."/>
            <person name="Friedman M.G."/>
            <person name="Rattei T."/>
            <person name="Myers G.S."/>
            <person name="Horn M."/>
        </authorList>
    </citation>
    <scope>NUCLEOTIDE SEQUENCE [LARGE SCALE GENOMIC DNA]</scope>
    <source>
        <strain evidence="4">ATCC VR-1471 / Z</strain>
    </source>
</reference>
<dbReference type="AlphaFoldDB" id="F8L340"/>
<protein>
    <submittedName>
        <fullName evidence="3">Uncharacterized protein</fullName>
    </submittedName>
</protein>
<dbReference type="KEGG" id="sng:SNE_A18010"/>
<feature type="compositionally biased region" description="Low complexity" evidence="1">
    <location>
        <begin position="16"/>
        <end position="28"/>
    </location>
</feature>
<accession>F8L340</accession>
<keyword evidence="2" id="KW-0472">Membrane</keyword>
<dbReference type="HOGENOM" id="CLU_1905353_0_0_0"/>
<name>F8L340_SIMNZ</name>
<keyword evidence="2" id="KW-1133">Transmembrane helix</keyword>
<evidence type="ECO:0000313" key="3">
    <source>
        <dbReference type="EMBL" id="CCB89678.1"/>
    </source>
</evidence>
<reference key="1">
    <citation type="journal article" date="2011" name="Mol. Biol. Evol.">
        <title>Unity in variety -- the pan-genome of the Chlamydiae.</title>
        <authorList>
            <person name="Collingro A."/>
            <person name="Tischler P."/>
            <person name="Weinmaier T."/>
            <person name="Penz T."/>
            <person name="Heinz E."/>
            <person name="Brunham R.C."/>
            <person name="Read T.D."/>
            <person name="Bavoil P.M."/>
            <person name="Sachse K."/>
            <person name="Kahane S."/>
            <person name="Friedman M.G."/>
            <person name="Rattei T."/>
            <person name="Myers G.S.A."/>
            <person name="Horn M."/>
        </authorList>
    </citation>
    <scope>NUCLEOTIDE SEQUENCE</scope>
    <source>
        <strain>Z</strain>
    </source>
</reference>
<feature type="transmembrane region" description="Helical" evidence="2">
    <location>
        <begin position="47"/>
        <end position="67"/>
    </location>
</feature>
<evidence type="ECO:0000256" key="2">
    <source>
        <dbReference type="SAM" id="Phobius"/>
    </source>
</evidence>